<evidence type="ECO:0000313" key="4">
    <source>
        <dbReference type="EMBL" id="MBS4190619.1"/>
    </source>
</evidence>
<proteinExistence type="inferred from homology"/>
<accession>A0ABS5NT50</accession>
<dbReference type="RefSeq" id="WP_213102048.1">
    <property type="nucleotide sequence ID" value="NZ_JAGYPM010000002.1"/>
</dbReference>
<feature type="transmembrane region" description="Helical" evidence="2">
    <location>
        <begin position="103"/>
        <end position="125"/>
    </location>
</feature>
<dbReference type="InterPro" id="IPR032816">
    <property type="entry name" value="VTT_dom"/>
</dbReference>
<feature type="transmembrane region" description="Helical" evidence="2">
    <location>
        <begin position="52"/>
        <end position="73"/>
    </location>
</feature>
<evidence type="ECO:0000256" key="1">
    <source>
        <dbReference type="ARBA" id="ARBA00010792"/>
    </source>
</evidence>
<feature type="domain" description="VTT" evidence="3">
    <location>
        <begin position="31"/>
        <end position="154"/>
    </location>
</feature>
<name>A0ABS5NT50_9BACI</name>
<evidence type="ECO:0000313" key="5">
    <source>
        <dbReference type="Proteomes" id="UP000681027"/>
    </source>
</evidence>
<sequence>MLSETIIQLVDQYGYLIFFLAFCLGPFGIPVPNEITILTGGVLANEGVLNPWIIYFSILTGLLTAVTIGYILGKMFSQRILLRLKGKKTHRHFIKAEKLFNKYGNLAICIGFFIPIVRYLVPVAAGISGVKYKVFALLSYSTAIIWTSAFFGLGITVGDQITQIQFFY</sequence>
<dbReference type="EMBL" id="JAGYPM010000002">
    <property type="protein sequence ID" value="MBS4190619.1"/>
    <property type="molecule type" value="Genomic_DNA"/>
</dbReference>
<comment type="similarity">
    <text evidence="1">Belongs to the DedA family.</text>
</comment>
<comment type="caution">
    <text evidence="4">The sequence shown here is derived from an EMBL/GenBank/DDBJ whole genome shotgun (WGS) entry which is preliminary data.</text>
</comment>
<keyword evidence="2" id="KW-0812">Transmembrane</keyword>
<keyword evidence="2" id="KW-1133">Transmembrane helix</keyword>
<dbReference type="Pfam" id="PF09335">
    <property type="entry name" value="VTT_dom"/>
    <property type="match status" value="1"/>
</dbReference>
<gene>
    <name evidence="4" type="ORF">KHA94_10535</name>
</gene>
<protein>
    <submittedName>
        <fullName evidence="4">DedA family protein</fullName>
    </submittedName>
</protein>
<feature type="transmembrane region" description="Helical" evidence="2">
    <location>
        <begin position="137"/>
        <end position="158"/>
    </location>
</feature>
<dbReference type="Proteomes" id="UP000681027">
    <property type="component" value="Unassembled WGS sequence"/>
</dbReference>
<evidence type="ECO:0000259" key="3">
    <source>
        <dbReference type="Pfam" id="PF09335"/>
    </source>
</evidence>
<evidence type="ECO:0000256" key="2">
    <source>
        <dbReference type="SAM" id="Phobius"/>
    </source>
</evidence>
<dbReference type="PANTHER" id="PTHR42709:SF9">
    <property type="entry name" value="ALKALINE PHOSPHATASE LIKE PROTEIN"/>
    <property type="match status" value="1"/>
</dbReference>
<feature type="transmembrane region" description="Helical" evidence="2">
    <location>
        <begin position="12"/>
        <end position="32"/>
    </location>
</feature>
<dbReference type="PANTHER" id="PTHR42709">
    <property type="entry name" value="ALKALINE PHOSPHATASE LIKE PROTEIN"/>
    <property type="match status" value="1"/>
</dbReference>
<organism evidence="4 5">
    <name type="scientific">Cytobacillus citreus</name>
    <dbReference type="NCBI Taxonomy" id="2833586"/>
    <lineage>
        <taxon>Bacteria</taxon>
        <taxon>Bacillati</taxon>
        <taxon>Bacillota</taxon>
        <taxon>Bacilli</taxon>
        <taxon>Bacillales</taxon>
        <taxon>Bacillaceae</taxon>
        <taxon>Cytobacillus</taxon>
    </lineage>
</organism>
<keyword evidence="2" id="KW-0472">Membrane</keyword>
<keyword evidence="5" id="KW-1185">Reference proteome</keyword>
<reference evidence="4 5" key="1">
    <citation type="submission" date="2021-05" db="EMBL/GenBank/DDBJ databases">
        <title>Novel Bacillus species.</title>
        <authorList>
            <person name="Liu G."/>
        </authorList>
    </citation>
    <scope>NUCLEOTIDE SEQUENCE [LARGE SCALE GENOMIC DNA]</scope>
    <source>
        <strain evidence="4 5">FJAT-49705</strain>
    </source>
</reference>
<dbReference type="InterPro" id="IPR051311">
    <property type="entry name" value="DedA_domain"/>
</dbReference>